<keyword evidence="1" id="KW-0677">Repeat</keyword>
<dbReference type="PROSITE" id="PS51375">
    <property type="entry name" value="PPR"/>
    <property type="match status" value="7"/>
</dbReference>
<feature type="repeat" description="PPR" evidence="2">
    <location>
        <begin position="127"/>
        <end position="161"/>
    </location>
</feature>
<dbReference type="EMBL" id="JACGWJ010000014">
    <property type="protein sequence ID" value="KAL0374763.1"/>
    <property type="molecule type" value="Genomic_DNA"/>
</dbReference>
<dbReference type="InterPro" id="IPR046848">
    <property type="entry name" value="E_motif"/>
</dbReference>
<evidence type="ECO:0000256" key="1">
    <source>
        <dbReference type="ARBA" id="ARBA00022737"/>
    </source>
</evidence>
<dbReference type="SUPFAM" id="SSF48452">
    <property type="entry name" value="TPR-like"/>
    <property type="match status" value="1"/>
</dbReference>
<feature type="repeat" description="PPR" evidence="2">
    <location>
        <begin position="514"/>
        <end position="548"/>
    </location>
</feature>
<feature type="repeat" description="PPR" evidence="2">
    <location>
        <begin position="330"/>
        <end position="364"/>
    </location>
</feature>
<proteinExistence type="predicted"/>
<dbReference type="Gene3D" id="1.25.40.10">
    <property type="entry name" value="Tetratricopeptide repeat domain"/>
    <property type="match status" value="6"/>
</dbReference>
<comment type="caution">
    <text evidence="3">The sequence shown here is derived from an EMBL/GenBank/DDBJ whole genome shotgun (WGS) entry which is preliminary data.</text>
</comment>
<dbReference type="InterPro" id="IPR011990">
    <property type="entry name" value="TPR-like_helical_dom_sf"/>
</dbReference>
<dbReference type="GO" id="GO:0009451">
    <property type="term" value="P:RNA modification"/>
    <property type="evidence" value="ECO:0007669"/>
    <property type="project" value="InterPro"/>
</dbReference>
<feature type="repeat" description="PPR" evidence="2">
    <location>
        <begin position="229"/>
        <end position="263"/>
    </location>
</feature>
<organism evidence="3">
    <name type="scientific">Sesamum radiatum</name>
    <name type="common">Black benniseed</name>
    <dbReference type="NCBI Taxonomy" id="300843"/>
    <lineage>
        <taxon>Eukaryota</taxon>
        <taxon>Viridiplantae</taxon>
        <taxon>Streptophyta</taxon>
        <taxon>Embryophyta</taxon>
        <taxon>Tracheophyta</taxon>
        <taxon>Spermatophyta</taxon>
        <taxon>Magnoliopsida</taxon>
        <taxon>eudicotyledons</taxon>
        <taxon>Gunneridae</taxon>
        <taxon>Pentapetalae</taxon>
        <taxon>asterids</taxon>
        <taxon>lamiids</taxon>
        <taxon>Lamiales</taxon>
        <taxon>Pedaliaceae</taxon>
        <taxon>Sesamum</taxon>
    </lineage>
</organism>
<accession>A0AAW2R5A5</accession>
<protein>
    <submittedName>
        <fullName evidence="3">Pentatricopeptide repeat-containing protein</fullName>
    </submittedName>
</protein>
<sequence>MRLLCVRIYNLFLKSPIQSHAIAEPPLRRNFSGPGPSPGQLLLEPENHGVFTMHSRQKHRQYLGSLLLSPPQNIGNPVLYYRTVHAQIILSGFESNLFLSNILITAYSRGGALVTAATLFARMPERNLISWSSIISAYNRDGNNAEALRLFREFRRSGHDNPNEFVLATVIQSCTQLASAENGMYLHSFVIKAGCDQNAHVGTSLVDFYAKTSDLDAARLVFDELGVKSVVTWTAIIMGCFINGRSDLSLDLFKQMVASGVVPDKHALSSVLVACSMLALLEMGNQVHAFVLRSGANTDVSVSNVLIDFYSKCGELKAGHRIFGRMMVKNTISWTMMISGYMQSGFHYEAMDLYKDMNISGWKADAFACSSVLNSCGSVGALDEGKQVHAYTMKVNLDSDDFVTNSLIDMYCKCDSLIDAMRVFLASKRRTAICYNVMIEGYSRQESLYDALRLFNEMRHNLLQPSLVSFVSLLGYQLLKLPWNHCGSALIDVYSKCSFVGDARLVFEEINEKDIVVWNSMLFGYALQSENKEALRLYVELQHGRERPNGFTYVAVIMASTKLASLSNGLQFHNQSIKTGLDFDPFVTNALMDMYAKCGCIDAAQLLFKSISQRDIVCWNSMISMHAQHGNAEKALHTFKQMRTEGIKPNYITFIGVLAACAHVGLVEEGFHHFESMSEFGIEPGEEHYTCMVSLLGRAGKLYEAKSFIDKMPIQPTALVWRSLLSACRVTGNVELAQHAAEMAISSDPTDSGSYTLLSNIFASKGMWTDVKKVREKMDRNDVVKETGCSWIEINDQVHLFFARDRTHQQADLINHLVDHLIQHMKGIDHEPDSPFYHHNTVLL</sequence>
<dbReference type="InterPro" id="IPR046960">
    <property type="entry name" value="PPR_At4g14850-like_plant"/>
</dbReference>
<dbReference type="FunFam" id="1.25.40.10:FF:000353">
    <property type="entry name" value="Pentatricopeptide repeat-containing protein At4g39530"/>
    <property type="match status" value="1"/>
</dbReference>
<dbReference type="FunFam" id="1.25.40.10:FF:000344">
    <property type="entry name" value="Pentatricopeptide repeat-containing protein"/>
    <property type="match status" value="1"/>
</dbReference>
<dbReference type="NCBIfam" id="TIGR00756">
    <property type="entry name" value="PPR"/>
    <property type="match status" value="4"/>
</dbReference>
<feature type="repeat" description="PPR" evidence="2">
    <location>
        <begin position="615"/>
        <end position="649"/>
    </location>
</feature>
<dbReference type="Pfam" id="PF20431">
    <property type="entry name" value="E_motif"/>
    <property type="match status" value="1"/>
</dbReference>
<dbReference type="InterPro" id="IPR002885">
    <property type="entry name" value="PPR_rpt"/>
</dbReference>
<dbReference type="FunFam" id="1.25.40.10:FF:000090">
    <property type="entry name" value="Pentatricopeptide repeat-containing protein, chloroplastic"/>
    <property type="match status" value="1"/>
</dbReference>
<dbReference type="GO" id="GO:0003723">
    <property type="term" value="F:RNA binding"/>
    <property type="evidence" value="ECO:0007669"/>
    <property type="project" value="InterPro"/>
</dbReference>
<dbReference type="Pfam" id="PF01535">
    <property type="entry name" value="PPR"/>
    <property type="match status" value="6"/>
</dbReference>
<dbReference type="AlphaFoldDB" id="A0AAW2R5A5"/>
<dbReference type="Pfam" id="PF13041">
    <property type="entry name" value="PPR_2"/>
    <property type="match status" value="4"/>
</dbReference>
<evidence type="ECO:0000313" key="3">
    <source>
        <dbReference type="EMBL" id="KAL0374763.1"/>
    </source>
</evidence>
<feature type="repeat" description="PPR" evidence="2">
    <location>
        <begin position="650"/>
        <end position="684"/>
    </location>
</feature>
<reference evidence="3" key="1">
    <citation type="submission" date="2020-06" db="EMBL/GenBank/DDBJ databases">
        <authorList>
            <person name="Li T."/>
            <person name="Hu X."/>
            <person name="Zhang T."/>
            <person name="Song X."/>
            <person name="Zhang H."/>
            <person name="Dai N."/>
            <person name="Sheng W."/>
            <person name="Hou X."/>
            <person name="Wei L."/>
        </authorList>
    </citation>
    <scope>NUCLEOTIDE SEQUENCE</scope>
    <source>
        <strain evidence="3">G02</strain>
        <tissue evidence="3">Leaf</tissue>
    </source>
</reference>
<dbReference type="PANTHER" id="PTHR47926:SF527">
    <property type="entry name" value="PENTATRICOPEPTIDE REPEAT-CONTAINING PROTEIN"/>
    <property type="match status" value="1"/>
</dbReference>
<evidence type="ECO:0000256" key="2">
    <source>
        <dbReference type="PROSITE-ProRule" id="PRU00708"/>
    </source>
</evidence>
<feature type="repeat" description="PPR" evidence="2">
    <location>
        <begin position="431"/>
        <end position="465"/>
    </location>
</feature>
<name>A0AAW2R5A5_SESRA</name>
<dbReference type="PANTHER" id="PTHR47926">
    <property type="entry name" value="PENTATRICOPEPTIDE REPEAT-CONTAINING PROTEIN"/>
    <property type="match status" value="1"/>
</dbReference>
<gene>
    <name evidence="3" type="ORF">Sradi_3392000</name>
</gene>
<reference evidence="3" key="2">
    <citation type="journal article" date="2024" name="Plant">
        <title>Genomic evolution and insights into agronomic trait innovations of Sesamum species.</title>
        <authorList>
            <person name="Miao H."/>
            <person name="Wang L."/>
            <person name="Qu L."/>
            <person name="Liu H."/>
            <person name="Sun Y."/>
            <person name="Le M."/>
            <person name="Wang Q."/>
            <person name="Wei S."/>
            <person name="Zheng Y."/>
            <person name="Lin W."/>
            <person name="Duan Y."/>
            <person name="Cao H."/>
            <person name="Xiong S."/>
            <person name="Wang X."/>
            <person name="Wei L."/>
            <person name="Li C."/>
            <person name="Ma Q."/>
            <person name="Ju M."/>
            <person name="Zhao R."/>
            <person name="Li G."/>
            <person name="Mu C."/>
            <person name="Tian Q."/>
            <person name="Mei H."/>
            <person name="Zhang T."/>
            <person name="Gao T."/>
            <person name="Zhang H."/>
        </authorList>
    </citation>
    <scope>NUCLEOTIDE SEQUENCE</scope>
    <source>
        <strain evidence="3">G02</strain>
    </source>
</reference>